<dbReference type="AlphaFoldDB" id="Q97TE9"/>
<sequence length="79" mass="9374">METLKSKTVAINLLKAVPLLFFVNAFWYQKFLLFGIIFFIYFTETTISEDKKYMLLYFFSCVLFIIVGFATYFIAPNLR</sequence>
<accession>Q97TE9</accession>
<keyword evidence="1" id="KW-0812">Transmembrane</keyword>
<dbReference type="EMBL" id="AE001438">
    <property type="protein sequence ID" value="AAK76900.1"/>
    <property type="molecule type" value="Genomic_DNA"/>
</dbReference>
<dbReference type="KEGG" id="cac:CA_P0155"/>
<name>Q97TE9_CLOAB</name>
<geneLocation type="plasmid" evidence="2 3">
    <name>pSOL1</name>
</geneLocation>
<dbReference type="Proteomes" id="UP000000814">
    <property type="component" value="Plasmid pSOL1"/>
</dbReference>
<evidence type="ECO:0000313" key="3">
    <source>
        <dbReference type="Proteomes" id="UP000000814"/>
    </source>
</evidence>
<gene>
    <name evidence="2" type="ordered locus">CA_P0155</name>
</gene>
<evidence type="ECO:0000256" key="1">
    <source>
        <dbReference type="SAM" id="Phobius"/>
    </source>
</evidence>
<feature type="transmembrane region" description="Helical" evidence="1">
    <location>
        <begin position="54"/>
        <end position="75"/>
    </location>
</feature>
<keyword evidence="2" id="KW-0614">Plasmid</keyword>
<keyword evidence="1" id="KW-1133">Transmembrane helix</keyword>
<keyword evidence="3" id="KW-1185">Reference proteome</keyword>
<feature type="transmembrane region" description="Helical" evidence="1">
    <location>
        <begin position="20"/>
        <end position="42"/>
    </location>
</feature>
<organism evidence="2 3">
    <name type="scientific">Clostridium acetobutylicum (strain ATCC 824 / DSM 792 / JCM 1419 / IAM 19013 / LMG 5710 / NBRC 13948 / NRRL B-527 / VKM B-1787 / 2291 / W)</name>
    <dbReference type="NCBI Taxonomy" id="272562"/>
    <lineage>
        <taxon>Bacteria</taxon>
        <taxon>Bacillati</taxon>
        <taxon>Bacillota</taxon>
        <taxon>Clostridia</taxon>
        <taxon>Eubacteriales</taxon>
        <taxon>Clostridiaceae</taxon>
        <taxon>Clostridium</taxon>
    </lineage>
</organism>
<protein>
    <submittedName>
        <fullName evidence="2">Uncharacterized protein</fullName>
    </submittedName>
</protein>
<keyword evidence="1" id="KW-0472">Membrane</keyword>
<proteinExistence type="predicted"/>
<dbReference type="RefSeq" id="WP_010890839.1">
    <property type="nucleotide sequence ID" value="NC_001988.2"/>
</dbReference>
<dbReference type="HOGENOM" id="CLU_2599734_0_0_9"/>
<evidence type="ECO:0000313" key="2">
    <source>
        <dbReference type="EMBL" id="AAK76900.1"/>
    </source>
</evidence>
<reference evidence="2 3" key="1">
    <citation type="journal article" date="2001" name="J. Bacteriol.">
        <title>Genome sequence and comparative analysis of the solvent-producing bacterium Clostridium acetobutylicum.</title>
        <authorList>
            <person name="Nolling J."/>
            <person name="Breton G."/>
            <person name="Omelchenko M.V."/>
            <person name="Makarova K.S."/>
            <person name="Zeng Q."/>
            <person name="Gibson R."/>
            <person name="Lee H.M."/>
            <person name="Dubois J."/>
            <person name="Qiu D."/>
            <person name="Hitti J."/>
            <person name="Wolf Y.I."/>
            <person name="Tatusov R.L."/>
            <person name="Sabathe F."/>
            <person name="Doucette-Stamm L."/>
            <person name="Soucaille P."/>
            <person name="Daly M.J."/>
            <person name="Bennett G.N."/>
            <person name="Koonin E.V."/>
            <person name="Smith D.R."/>
        </authorList>
    </citation>
    <scope>NUCLEOTIDE SEQUENCE [LARGE SCALE GENOMIC DNA]</scope>
    <source>
        <strain evidence="3">ATCC 824 / DSM 792 / JCM 1419 / LMG 5710 / VKM B-1787</strain>
        <plasmid evidence="3">pSOL1</plasmid>
    </source>
</reference>